<dbReference type="RefSeq" id="WP_106010106.1">
    <property type="nucleotide sequence ID" value="NZ_PVXP01000041.1"/>
</dbReference>
<dbReference type="EMBL" id="PVXP01000041">
    <property type="protein sequence ID" value="PRR84019.1"/>
    <property type="molecule type" value="Genomic_DNA"/>
</dbReference>
<dbReference type="AlphaFoldDB" id="A0A2T0BJH5"/>
<dbReference type="OrthoDB" id="1798017at2"/>
<keyword evidence="2" id="KW-1185">Reference proteome</keyword>
<accession>A0A2T0BJH5</accession>
<evidence type="ECO:0000313" key="2">
    <source>
        <dbReference type="Proteomes" id="UP000237798"/>
    </source>
</evidence>
<evidence type="ECO:0000313" key="1">
    <source>
        <dbReference type="EMBL" id="PRR84019.1"/>
    </source>
</evidence>
<reference evidence="1 2" key="1">
    <citation type="submission" date="2018-03" db="EMBL/GenBank/DDBJ databases">
        <title>Genome sequence of Clostridium luticellarii DSM 29923.</title>
        <authorList>
            <person name="Poehlein A."/>
            <person name="Daniel R."/>
        </authorList>
    </citation>
    <scope>NUCLEOTIDE SEQUENCE [LARGE SCALE GENOMIC DNA]</scope>
    <source>
        <strain evidence="1 2">DSM 29923</strain>
    </source>
</reference>
<comment type="caution">
    <text evidence="1">The sequence shown here is derived from an EMBL/GenBank/DDBJ whole genome shotgun (WGS) entry which is preliminary data.</text>
</comment>
<sequence>MNDIHNCSHEDLHGELREVPAVFSCSNSFELKNELTGKEIKNIILEFMGGVKKWAQENKYFIGHLKVFVKSEGDFNIWIATTGKEIDIKELSGQDEIDIKHIELDITLIVFGTDEKTLELKVLENLNKKFI</sequence>
<dbReference type="Proteomes" id="UP000237798">
    <property type="component" value="Unassembled WGS sequence"/>
</dbReference>
<name>A0A2T0BJH5_9CLOT</name>
<organism evidence="1 2">
    <name type="scientific">Clostridium luticellarii</name>
    <dbReference type="NCBI Taxonomy" id="1691940"/>
    <lineage>
        <taxon>Bacteria</taxon>
        <taxon>Bacillati</taxon>
        <taxon>Bacillota</taxon>
        <taxon>Clostridia</taxon>
        <taxon>Eubacteriales</taxon>
        <taxon>Clostridiaceae</taxon>
        <taxon>Clostridium</taxon>
    </lineage>
</organism>
<protein>
    <submittedName>
        <fullName evidence="1">Uncharacterized protein</fullName>
    </submittedName>
</protein>
<gene>
    <name evidence="1" type="ORF">CLLU_24970</name>
</gene>
<proteinExistence type="predicted"/>